<dbReference type="InterPro" id="IPR029044">
    <property type="entry name" value="Nucleotide-diphossugar_trans"/>
</dbReference>
<evidence type="ECO:0000259" key="2">
    <source>
        <dbReference type="Pfam" id="PF00535"/>
    </source>
</evidence>
<dbReference type="Gene3D" id="3.90.550.10">
    <property type="entry name" value="Spore Coat Polysaccharide Biosynthesis Protein SpsA, Chain A"/>
    <property type="match status" value="1"/>
</dbReference>
<protein>
    <submittedName>
        <fullName evidence="3">SPbeta prophage-derived glycosyltransferase SunS</fullName>
    </submittedName>
</protein>
<feature type="domain" description="Glycosyltransferase 2-like" evidence="2">
    <location>
        <begin position="4"/>
        <end position="66"/>
    </location>
</feature>
<dbReference type="AlphaFoldDB" id="A0A941W3R9"/>
<dbReference type="InterPro" id="IPR001173">
    <property type="entry name" value="Glyco_trans_2-like"/>
</dbReference>
<comment type="caution">
    <text evidence="3">The sequence shown here is derived from an EMBL/GenBank/DDBJ whole genome shotgun (WGS) entry which is preliminary data.</text>
</comment>
<proteinExistence type="inferred from homology"/>
<reference evidence="3" key="1">
    <citation type="journal article" date="2021" name="ISME J.">
        <title>Fine-scale metabolic discontinuity in a stratified prokaryote microbiome of a Red Sea deep halocline.</title>
        <authorList>
            <person name="Michoud G."/>
            <person name="Ngugi D.K."/>
            <person name="Barozzi A."/>
            <person name="Merlino G."/>
            <person name="Calleja M.L."/>
            <person name="Delgado-Huertas A."/>
            <person name="Moran X.A.G."/>
            <person name="Daffonchio D."/>
        </authorList>
    </citation>
    <scope>NUCLEOTIDE SEQUENCE</scope>
    <source>
        <strain evidence="3">SuakinDeep_MAG55_1</strain>
    </source>
</reference>
<evidence type="ECO:0000313" key="3">
    <source>
        <dbReference type="EMBL" id="MBS1258708.1"/>
    </source>
</evidence>
<evidence type="ECO:0000256" key="1">
    <source>
        <dbReference type="ARBA" id="ARBA00038494"/>
    </source>
</evidence>
<accession>A0A941W3R9</accession>
<name>A0A941W3R9_9BACT</name>
<gene>
    <name evidence="3" type="ORF">MAG551_01770</name>
</gene>
<dbReference type="PANTHER" id="PTHR43630:SF2">
    <property type="entry name" value="GLYCOSYLTRANSFERASE"/>
    <property type="match status" value="1"/>
</dbReference>
<dbReference type="EMBL" id="JAANXD010000073">
    <property type="protein sequence ID" value="MBS1258708.1"/>
    <property type="molecule type" value="Genomic_DNA"/>
</dbReference>
<dbReference type="Pfam" id="PF00535">
    <property type="entry name" value="Glycos_transf_2"/>
    <property type="match status" value="1"/>
</dbReference>
<comment type="similarity">
    <text evidence="1">Belongs to the glycosyltransferase 2 family. WaaE/KdtX subfamily.</text>
</comment>
<dbReference type="SUPFAM" id="SSF53448">
    <property type="entry name" value="Nucleotide-diphospho-sugar transferases"/>
    <property type="match status" value="1"/>
</dbReference>
<dbReference type="Proteomes" id="UP000722750">
    <property type="component" value="Unassembled WGS sequence"/>
</dbReference>
<dbReference type="PANTHER" id="PTHR43630">
    <property type="entry name" value="POLY-BETA-1,6-N-ACETYL-D-GLUCOSAMINE SYNTHASE"/>
    <property type="match status" value="1"/>
</dbReference>
<evidence type="ECO:0000313" key="4">
    <source>
        <dbReference type="Proteomes" id="UP000722750"/>
    </source>
</evidence>
<organism evidence="3 4">
    <name type="scientific">Candidatus Scalindua arabica</name>
    <dbReference type="NCBI Taxonomy" id="1127984"/>
    <lineage>
        <taxon>Bacteria</taxon>
        <taxon>Pseudomonadati</taxon>
        <taxon>Planctomycetota</taxon>
        <taxon>Candidatus Brocadiia</taxon>
        <taxon>Candidatus Brocadiales</taxon>
        <taxon>Candidatus Scalinduaceae</taxon>
        <taxon>Candidatus Scalindua</taxon>
    </lineage>
</organism>
<sequence length="165" mass="19321">MSYHPWKGDFSYSRNTSLEKATSDWILWTDADDIITEDNCEKVREVKDGYDLNCCFSFIIKNSLDGILGTVFNQIRMFPRDQRIRFRNKVHEQVLPSLQEVGYKTHFTDIMVLHTGYSDPEVVKRKQTRNMQILKGQMVKAVEMLDQAMEIRLGRKPELSERVGI</sequence>